<organism evidence="1 2">
    <name type="scientific">Dallia pectoralis</name>
    <name type="common">Alaska blackfish</name>
    <dbReference type="NCBI Taxonomy" id="75939"/>
    <lineage>
        <taxon>Eukaryota</taxon>
        <taxon>Metazoa</taxon>
        <taxon>Chordata</taxon>
        <taxon>Craniata</taxon>
        <taxon>Vertebrata</taxon>
        <taxon>Euteleostomi</taxon>
        <taxon>Actinopterygii</taxon>
        <taxon>Neopterygii</taxon>
        <taxon>Teleostei</taxon>
        <taxon>Protacanthopterygii</taxon>
        <taxon>Esociformes</taxon>
        <taxon>Umbridae</taxon>
        <taxon>Dallia</taxon>
    </lineage>
</organism>
<protein>
    <submittedName>
        <fullName evidence="1">Uncharacterized protein</fullName>
    </submittedName>
</protein>
<evidence type="ECO:0000313" key="2">
    <source>
        <dbReference type="Proteomes" id="UP001157502"/>
    </source>
</evidence>
<keyword evidence="2" id="KW-1185">Reference proteome</keyword>
<dbReference type="EMBL" id="CM055731">
    <property type="protein sequence ID" value="KAJ8013103.1"/>
    <property type="molecule type" value="Genomic_DNA"/>
</dbReference>
<accession>A0ACC2HC52</accession>
<reference evidence="1" key="1">
    <citation type="submission" date="2021-05" db="EMBL/GenBank/DDBJ databases">
        <authorList>
            <person name="Pan Q."/>
            <person name="Jouanno E."/>
            <person name="Zahm M."/>
            <person name="Klopp C."/>
            <person name="Cabau C."/>
            <person name="Louis A."/>
            <person name="Berthelot C."/>
            <person name="Parey E."/>
            <person name="Roest Crollius H."/>
            <person name="Montfort J."/>
            <person name="Robinson-Rechavi M."/>
            <person name="Bouchez O."/>
            <person name="Lampietro C."/>
            <person name="Lopez Roques C."/>
            <person name="Donnadieu C."/>
            <person name="Postlethwait J."/>
            <person name="Bobe J."/>
            <person name="Dillon D."/>
            <person name="Chandos A."/>
            <person name="von Hippel F."/>
            <person name="Guiguen Y."/>
        </authorList>
    </citation>
    <scope>NUCLEOTIDE SEQUENCE</scope>
    <source>
        <strain evidence="1">YG-Jan2019</strain>
    </source>
</reference>
<evidence type="ECO:0000313" key="1">
    <source>
        <dbReference type="EMBL" id="KAJ8013103.1"/>
    </source>
</evidence>
<gene>
    <name evidence="1" type="ORF">DPEC_G00049810</name>
</gene>
<proteinExistence type="predicted"/>
<sequence length="69" mass="7539">MLPCSGLKEVVIRTVNQFESQNDVSCVPEEGSTVFTAPSLPEHCTIKLLRSDMSHPSGPPLQNVDWALT</sequence>
<name>A0ACC2HC52_DALPE</name>
<comment type="caution">
    <text evidence="1">The sequence shown here is derived from an EMBL/GenBank/DDBJ whole genome shotgun (WGS) entry which is preliminary data.</text>
</comment>
<dbReference type="Proteomes" id="UP001157502">
    <property type="component" value="Chromosome 4"/>
</dbReference>